<dbReference type="Proteomes" id="UP000199597">
    <property type="component" value="Chromosome I"/>
</dbReference>
<dbReference type="PANTHER" id="PTHR48099:SF5">
    <property type="entry name" value="C-1-TETRAHYDROFOLATE SYNTHASE, CYTOPLASMIC"/>
    <property type="match status" value="1"/>
</dbReference>
<accession>A0A1H1WKE9</accession>
<dbReference type="EC" id="1.5.1.5" evidence="12"/>
<comment type="caution">
    <text evidence="12">Lacks conserved residue(s) required for the propagation of feature annotation.</text>
</comment>
<dbReference type="Pfam" id="PF02882">
    <property type="entry name" value="THF_DHG_CYH_C"/>
    <property type="match status" value="1"/>
</dbReference>
<evidence type="ECO:0000256" key="7">
    <source>
        <dbReference type="ARBA" id="ARBA00023002"/>
    </source>
</evidence>
<keyword evidence="6 12" id="KW-0521">NADP</keyword>
<keyword evidence="10 12" id="KW-0511">Multifunctional enzyme</keyword>
<evidence type="ECO:0000256" key="1">
    <source>
        <dbReference type="ARBA" id="ARBA00004777"/>
    </source>
</evidence>
<feature type="domain" description="Tetrahydrofolate dehydrogenase/cyclohydrolase catalytic" evidence="13">
    <location>
        <begin position="6"/>
        <end position="120"/>
    </location>
</feature>
<dbReference type="RefSeq" id="WP_092015600.1">
    <property type="nucleotide sequence ID" value="NZ_LT629766.1"/>
</dbReference>
<feature type="binding site" evidence="12">
    <location>
        <position position="237"/>
    </location>
    <ligand>
        <name>NADP(+)</name>
        <dbReference type="ChEBI" id="CHEBI:58349"/>
    </ligand>
</feature>
<comment type="similarity">
    <text evidence="12">Belongs to the tetrahydrofolate dehydrogenase/cyclohydrolase family.</text>
</comment>
<sequence>MSAQILDGRACAKQIKAELTEAVATLAESGIVPGLGTVLVGEDPGSKWYVAGKHRDCAEVGIQSIRRDLPESVSQDELLAVIDELNKDDACTGYIVQLPLPDHIDTDTILEAIDPAKDADGLHPTNLGRLVLNVNSEITTPLPCTPRGVIELINRNGIELNGKHVVVIGRGVTVGRSIGALLTRREHNATVTLTHTGTRNLDELLAQADVIVAAAGAARIVKAEAVKPGAIVLDVGVSRETDPETGKSKIVGDVDPAVAEVASWVSPNPGGVGPMTRALLLKNVVDTAQRSAT</sequence>
<evidence type="ECO:0000256" key="11">
    <source>
        <dbReference type="ARBA" id="ARBA00036357"/>
    </source>
</evidence>
<dbReference type="GO" id="GO:0004488">
    <property type="term" value="F:methylenetetrahydrofolate dehydrogenase (NADP+) activity"/>
    <property type="evidence" value="ECO:0007669"/>
    <property type="project" value="UniProtKB-UniRule"/>
</dbReference>
<evidence type="ECO:0000256" key="2">
    <source>
        <dbReference type="ARBA" id="ARBA00022563"/>
    </source>
</evidence>
<dbReference type="NCBIfam" id="NF010789">
    <property type="entry name" value="PRK14193.1"/>
    <property type="match status" value="1"/>
</dbReference>
<dbReference type="InterPro" id="IPR000672">
    <property type="entry name" value="THF_DH/CycHdrlase"/>
</dbReference>
<evidence type="ECO:0000259" key="14">
    <source>
        <dbReference type="Pfam" id="PF02882"/>
    </source>
</evidence>
<dbReference type="Gene3D" id="3.40.50.720">
    <property type="entry name" value="NAD(P)-binding Rossmann-like Domain"/>
    <property type="match status" value="1"/>
</dbReference>
<dbReference type="HAMAP" id="MF_01576">
    <property type="entry name" value="THF_DHG_CYH"/>
    <property type="match status" value="1"/>
</dbReference>
<dbReference type="CDD" id="cd01080">
    <property type="entry name" value="NAD_bind_m-THF_DH_Cyclohyd"/>
    <property type="match status" value="1"/>
</dbReference>
<keyword evidence="4 12" id="KW-0658">Purine biosynthesis</keyword>
<keyword evidence="5 12" id="KW-0378">Hydrolase</keyword>
<keyword evidence="3 12" id="KW-0028">Amino-acid biosynthesis</keyword>
<dbReference type="PANTHER" id="PTHR48099">
    <property type="entry name" value="C-1-TETRAHYDROFOLATE SYNTHASE, CYTOPLASMIC-RELATED"/>
    <property type="match status" value="1"/>
</dbReference>
<dbReference type="STRING" id="1136497.SAMN04489752_2998"/>
<dbReference type="InterPro" id="IPR046346">
    <property type="entry name" value="Aminoacid_DH-like_N_sf"/>
</dbReference>
<evidence type="ECO:0000256" key="12">
    <source>
        <dbReference type="HAMAP-Rule" id="MF_01576"/>
    </source>
</evidence>
<evidence type="ECO:0000256" key="4">
    <source>
        <dbReference type="ARBA" id="ARBA00022755"/>
    </source>
</evidence>
<dbReference type="GO" id="GO:0006164">
    <property type="term" value="P:purine nucleotide biosynthetic process"/>
    <property type="evidence" value="ECO:0007669"/>
    <property type="project" value="UniProtKB-KW"/>
</dbReference>
<gene>
    <name evidence="12" type="primary">folD</name>
    <name evidence="15" type="ORF">SAMN04489752_2998</name>
</gene>
<dbReference type="InterPro" id="IPR020630">
    <property type="entry name" value="THF_DH/CycHdrlase_cat_dom"/>
</dbReference>
<dbReference type="Gene3D" id="3.40.50.10860">
    <property type="entry name" value="Leucine Dehydrogenase, chain A, domain 1"/>
    <property type="match status" value="1"/>
</dbReference>
<evidence type="ECO:0000256" key="5">
    <source>
        <dbReference type="ARBA" id="ARBA00022801"/>
    </source>
</evidence>
<dbReference type="GO" id="GO:0009086">
    <property type="term" value="P:methionine biosynthetic process"/>
    <property type="evidence" value="ECO:0007669"/>
    <property type="project" value="UniProtKB-KW"/>
</dbReference>
<dbReference type="SUPFAM" id="SSF51735">
    <property type="entry name" value="NAD(P)-binding Rossmann-fold domains"/>
    <property type="match status" value="1"/>
</dbReference>
<evidence type="ECO:0000259" key="13">
    <source>
        <dbReference type="Pfam" id="PF00763"/>
    </source>
</evidence>
<dbReference type="UniPathway" id="UPA00193"/>
<reference evidence="16" key="1">
    <citation type="submission" date="2016-10" db="EMBL/GenBank/DDBJ databases">
        <authorList>
            <person name="Varghese N."/>
            <person name="Submissions S."/>
        </authorList>
    </citation>
    <scope>NUCLEOTIDE SEQUENCE [LARGE SCALE GENOMIC DNA]</scope>
    <source>
        <strain evidence="16">DSM 23676</strain>
    </source>
</reference>
<feature type="binding site" evidence="12">
    <location>
        <begin position="169"/>
        <end position="171"/>
    </location>
    <ligand>
        <name>NADP(+)</name>
        <dbReference type="ChEBI" id="CHEBI:58349"/>
    </ligand>
</feature>
<proteinExistence type="inferred from homology"/>
<dbReference type="EC" id="3.5.4.9" evidence="12"/>
<comment type="function">
    <text evidence="12">Catalyzes the oxidation of 5,10-methylenetetrahydrofolate to 5,10-methenyltetrahydrofolate and then the hydrolysis of 5,10-methenyltetrahydrofolate to 10-formyltetrahydrofolate.</text>
</comment>
<keyword evidence="2 12" id="KW-0554">One-carbon metabolism</keyword>
<evidence type="ECO:0000313" key="16">
    <source>
        <dbReference type="Proteomes" id="UP000199597"/>
    </source>
</evidence>
<comment type="catalytic activity">
    <reaction evidence="11 12">
        <text>(6R)-5,10-methenyltetrahydrofolate + H2O = (6R)-10-formyltetrahydrofolate + H(+)</text>
        <dbReference type="Rhea" id="RHEA:23700"/>
        <dbReference type="ChEBI" id="CHEBI:15377"/>
        <dbReference type="ChEBI" id="CHEBI:15378"/>
        <dbReference type="ChEBI" id="CHEBI:57455"/>
        <dbReference type="ChEBI" id="CHEBI:195366"/>
        <dbReference type="EC" id="3.5.4.9"/>
    </reaction>
</comment>
<dbReference type="Pfam" id="PF00763">
    <property type="entry name" value="THF_DHG_CYH"/>
    <property type="match status" value="1"/>
</dbReference>
<protein>
    <recommendedName>
        <fullName evidence="12">Bifunctional protein FolD</fullName>
    </recommendedName>
    <domain>
        <recommendedName>
            <fullName evidence="12">Methylenetetrahydrofolate dehydrogenase</fullName>
            <ecNumber evidence="12">1.5.1.5</ecNumber>
        </recommendedName>
    </domain>
    <domain>
        <recommendedName>
            <fullName evidence="12">Methenyltetrahydrofolate cyclohydrolase</fullName>
            <ecNumber evidence="12">3.5.4.9</ecNumber>
        </recommendedName>
    </domain>
</protein>
<dbReference type="GO" id="GO:0005829">
    <property type="term" value="C:cytosol"/>
    <property type="evidence" value="ECO:0007669"/>
    <property type="project" value="TreeGrafter"/>
</dbReference>
<dbReference type="InterPro" id="IPR020631">
    <property type="entry name" value="THF_DH/CycHdrlase_NAD-bd_dom"/>
</dbReference>
<organism evidence="15 16">
    <name type="scientific">Brevibacterium siliguriense</name>
    <dbReference type="NCBI Taxonomy" id="1136497"/>
    <lineage>
        <taxon>Bacteria</taxon>
        <taxon>Bacillati</taxon>
        <taxon>Actinomycetota</taxon>
        <taxon>Actinomycetes</taxon>
        <taxon>Micrococcales</taxon>
        <taxon>Brevibacteriaceae</taxon>
        <taxon>Brevibacterium</taxon>
    </lineage>
</organism>
<dbReference type="InterPro" id="IPR036291">
    <property type="entry name" value="NAD(P)-bd_dom_sf"/>
</dbReference>
<evidence type="ECO:0000313" key="15">
    <source>
        <dbReference type="EMBL" id="SDS97140.1"/>
    </source>
</evidence>
<dbReference type="AlphaFoldDB" id="A0A1H1WKE9"/>
<dbReference type="GO" id="GO:0004477">
    <property type="term" value="F:methenyltetrahydrofolate cyclohydrolase activity"/>
    <property type="evidence" value="ECO:0007669"/>
    <property type="project" value="UniProtKB-UniRule"/>
</dbReference>
<dbReference type="GO" id="GO:0000105">
    <property type="term" value="P:L-histidine biosynthetic process"/>
    <property type="evidence" value="ECO:0007669"/>
    <property type="project" value="UniProtKB-KW"/>
</dbReference>
<dbReference type="FunFam" id="3.40.50.10860:FF:000001">
    <property type="entry name" value="Bifunctional protein FolD"/>
    <property type="match status" value="1"/>
</dbReference>
<dbReference type="PRINTS" id="PR00085">
    <property type="entry name" value="THFDHDRGNASE"/>
</dbReference>
<keyword evidence="7 12" id="KW-0560">Oxidoreductase</keyword>
<evidence type="ECO:0000256" key="8">
    <source>
        <dbReference type="ARBA" id="ARBA00023102"/>
    </source>
</evidence>
<comment type="subunit">
    <text evidence="12">Homodimer.</text>
</comment>
<feature type="domain" description="Tetrahydrofolate dehydrogenase/cyclohydrolase NAD(P)-binding" evidence="14">
    <location>
        <begin position="143"/>
        <end position="291"/>
    </location>
</feature>
<dbReference type="EMBL" id="LT629766">
    <property type="protein sequence ID" value="SDS97140.1"/>
    <property type="molecule type" value="Genomic_DNA"/>
</dbReference>
<keyword evidence="9 12" id="KW-0486">Methionine biosynthesis</keyword>
<dbReference type="SUPFAM" id="SSF53223">
    <property type="entry name" value="Aminoacid dehydrogenase-like, N-terminal domain"/>
    <property type="match status" value="1"/>
</dbReference>
<dbReference type="OrthoDB" id="9803580at2"/>
<comment type="catalytic activity">
    <reaction evidence="12">
        <text>(6R)-5,10-methylene-5,6,7,8-tetrahydrofolate + NADP(+) = (6R)-5,10-methenyltetrahydrofolate + NADPH</text>
        <dbReference type="Rhea" id="RHEA:22812"/>
        <dbReference type="ChEBI" id="CHEBI:15636"/>
        <dbReference type="ChEBI" id="CHEBI:57455"/>
        <dbReference type="ChEBI" id="CHEBI:57783"/>
        <dbReference type="ChEBI" id="CHEBI:58349"/>
        <dbReference type="EC" id="1.5.1.5"/>
    </reaction>
</comment>
<name>A0A1H1WKE9_9MICO</name>
<comment type="pathway">
    <text evidence="1 12">One-carbon metabolism; tetrahydrofolate interconversion.</text>
</comment>
<evidence type="ECO:0000256" key="6">
    <source>
        <dbReference type="ARBA" id="ARBA00022857"/>
    </source>
</evidence>
<evidence type="ECO:0000256" key="10">
    <source>
        <dbReference type="ARBA" id="ARBA00023268"/>
    </source>
</evidence>
<evidence type="ECO:0000256" key="3">
    <source>
        <dbReference type="ARBA" id="ARBA00022605"/>
    </source>
</evidence>
<keyword evidence="16" id="KW-1185">Reference proteome</keyword>
<dbReference type="GO" id="GO:0035999">
    <property type="term" value="P:tetrahydrofolate interconversion"/>
    <property type="evidence" value="ECO:0007669"/>
    <property type="project" value="UniProtKB-UniRule"/>
</dbReference>
<keyword evidence="8 12" id="KW-0368">Histidine biosynthesis</keyword>
<evidence type="ECO:0000256" key="9">
    <source>
        <dbReference type="ARBA" id="ARBA00023167"/>
    </source>
</evidence>